<dbReference type="Gene3D" id="3.40.50.150">
    <property type="entry name" value="Vaccinia Virus protein VP39"/>
    <property type="match status" value="1"/>
</dbReference>
<proteinExistence type="predicted"/>
<dbReference type="Pfam" id="PF08241">
    <property type="entry name" value="Methyltransf_11"/>
    <property type="match status" value="1"/>
</dbReference>
<comment type="caution">
    <text evidence="3">The sequence shown here is derived from an EMBL/GenBank/DDBJ whole genome shotgun (WGS) entry which is preliminary data.</text>
</comment>
<dbReference type="SUPFAM" id="SSF53335">
    <property type="entry name" value="S-adenosyl-L-methionine-dependent methyltransferases"/>
    <property type="match status" value="1"/>
</dbReference>
<evidence type="ECO:0000259" key="2">
    <source>
        <dbReference type="Pfam" id="PF08241"/>
    </source>
</evidence>
<dbReference type="PANTHER" id="PTHR44068">
    <property type="entry name" value="ZGC:194242"/>
    <property type="match status" value="1"/>
</dbReference>
<dbReference type="EMBL" id="BEXT01000001">
    <property type="protein sequence ID" value="GBC59733.1"/>
    <property type="molecule type" value="Genomic_DNA"/>
</dbReference>
<dbReference type="RefSeq" id="WP_124327223.1">
    <property type="nucleotide sequence ID" value="NZ_BEXT01000001.1"/>
</dbReference>
<keyword evidence="4" id="KW-1185">Reference proteome</keyword>
<dbReference type="GO" id="GO:0032259">
    <property type="term" value="P:methylation"/>
    <property type="evidence" value="ECO:0007669"/>
    <property type="project" value="UniProtKB-KW"/>
</dbReference>
<dbReference type="InterPro" id="IPR013216">
    <property type="entry name" value="Methyltransf_11"/>
</dbReference>
<feature type="domain" description="Methyltransferase type 11" evidence="2">
    <location>
        <begin position="18"/>
        <end position="119"/>
    </location>
</feature>
<dbReference type="OrthoDB" id="9765084at2"/>
<gene>
    <name evidence="3" type="ORF">DENIS_0674</name>
</gene>
<dbReference type="GO" id="GO:0008757">
    <property type="term" value="F:S-adenosylmethionine-dependent methyltransferase activity"/>
    <property type="evidence" value="ECO:0007669"/>
    <property type="project" value="InterPro"/>
</dbReference>
<dbReference type="PANTHER" id="PTHR44068:SF11">
    <property type="entry name" value="GERANYL DIPHOSPHATE 2-C-METHYLTRANSFERASE"/>
    <property type="match status" value="1"/>
</dbReference>
<dbReference type="InterPro" id="IPR029063">
    <property type="entry name" value="SAM-dependent_MTases_sf"/>
</dbReference>
<protein>
    <submittedName>
        <fullName evidence="3">SAM-dependent methyltransferase</fullName>
    </submittedName>
</protein>
<reference evidence="4" key="2">
    <citation type="submission" date="2019-01" db="EMBL/GenBank/DDBJ databases">
        <title>Genome sequence of Desulfonema ishimotonii strain Tokyo 01.</title>
        <authorList>
            <person name="Fukui M."/>
        </authorList>
    </citation>
    <scope>NUCLEOTIDE SEQUENCE [LARGE SCALE GENOMIC DNA]</scope>
    <source>
        <strain evidence="4">Tokyo 01</strain>
    </source>
</reference>
<evidence type="ECO:0000313" key="4">
    <source>
        <dbReference type="Proteomes" id="UP000288096"/>
    </source>
</evidence>
<keyword evidence="1 3" id="KW-0808">Transferase</keyword>
<organism evidence="3 4">
    <name type="scientific">Desulfonema ishimotonii</name>
    <dbReference type="NCBI Taxonomy" id="45657"/>
    <lineage>
        <taxon>Bacteria</taxon>
        <taxon>Pseudomonadati</taxon>
        <taxon>Thermodesulfobacteriota</taxon>
        <taxon>Desulfobacteria</taxon>
        <taxon>Desulfobacterales</taxon>
        <taxon>Desulfococcaceae</taxon>
        <taxon>Desulfonema</taxon>
    </lineage>
</organism>
<name>A0A401FS03_9BACT</name>
<dbReference type="AlphaFoldDB" id="A0A401FS03"/>
<keyword evidence="3" id="KW-0489">Methyltransferase</keyword>
<dbReference type="InterPro" id="IPR050447">
    <property type="entry name" value="Erg6_SMT_methyltransf"/>
</dbReference>
<reference evidence="4" key="1">
    <citation type="submission" date="2017-11" db="EMBL/GenBank/DDBJ databases">
        <authorList>
            <person name="Watanabe M."/>
            <person name="Kojima H."/>
        </authorList>
    </citation>
    <scope>NUCLEOTIDE SEQUENCE [LARGE SCALE GENOMIC DNA]</scope>
    <source>
        <strain evidence="4">Tokyo 01</strain>
    </source>
</reference>
<evidence type="ECO:0000256" key="1">
    <source>
        <dbReference type="ARBA" id="ARBA00022679"/>
    </source>
</evidence>
<sequence length="237" mass="27238">MITVDFKRLDVRPGFRILDIGCGSGRHTGAAARIRDVRVVGTDICFDDLNEARGRLNLLESWGEIRGRWNLAATDITTLPFGESAFDLVICSEVLEHIPDQHRAISEIIRVLKPGCNLVVSVPRYLPERICWALSESYRNTPGGHIRIYRKKALTRLLESRGVKKWGFHWAHSLHTPYWWLKCLVGPDRKDSLPVNLYHRLLVWDMMARPRLTRLAEKLLNPFMGKSIVLYLKKESA</sequence>
<evidence type="ECO:0000313" key="3">
    <source>
        <dbReference type="EMBL" id="GBC59733.1"/>
    </source>
</evidence>
<accession>A0A401FS03</accession>
<dbReference type="CDD" id="cd02440">
    <property type="entry name" value="AdoMet_MTases"/>
    <property type="match status" value="1"/>
</dbReference>
<dbReference type="Proteomes" id="UP000288096">
    <property type="component" value="Unassembled WGS sequence"/>
</dbReference>